<dbReference type="GO" id="GO:0005886">
    <property type="term" value="C:plasma membrane"/>
    <property type="evidence" value="ECO:0007669"/>
    <property type="project" value="UniProtKB-SubCell"/>
</dbReference>
<organism evidence="7 8">
    <name type="scientific">Thiothrix lacustris</name>
    <dbReference type="NCBI Taxonomy" id="525917"/>
    <lineage>
        <taxon>Bacteria</taxon>
        <taxon>Pseudomonadati</taxon>
        <taxon>Pseudomonadota</taxon>
        <taxon>Gammaproteobacteria</taxon>
        <taxon>Thiotrichales</taxon>
        <taxon>Thiotrichaceae</taxon>
        <taxon>Thiothrix</taxon>
    </lineage>
</organism>
<feature type="transmembrane region" description="Helical" evidence="6">
    <location>
        <begin position="74"/>
        <end position="94"/>
    </location>
</feature>
<sequence length="121" mass="13173">MANVPVWVYVLLVVSIGCSSAAQIFQKLAAHDLATHRGSPLQLLLKRNILLSIFFLGTGLLLWLVVLGKLELSVAYPMLSMGYVVVMLAARSLFHETIPPRRWLGTAFIMAGITLLVGGVL</sequence>
<keyword evidence="3 6" id="KW-0812">Transmembrane</keyword>
<evidence type="ECO:0000256" key="3">
    <source>
        <dbReference type="ARBA" id="ARBA00022692"/>
    </source>
</evidence>
<reference evidence="7 8" key="1">
    <citation type="submission" date="2017-01" db="EMBL/GenBank/DDBJ databases">
        <title>Novel large sulfur bacteria in the metagenomes of groundwater-fed chemosynthetic microbial mats in the Lake Huron basin.</title>
        <authorList>
            <person name="Sharrar A.M."/>
            <person name="Flood B.E."/>
            <person name="Bailey J.V."/>
            <person name="Jones D.S."/>
            <person name="Biddanda B."/>
            <person name="Ruberg S.A."/>
            <person name="Marcus D.N."/>
            <person name="Dick G.J."/>
        </authorList>
    </citation>
    <scope>NUCLEOTIDE SEQUENCE [LARGE SCALE GENOMIC DNA]</scope>
    <source>
        <strain evidence="7">A8</strain>
    </source>
</reference>
<dbReference type="PANTHER" id="PTHR30561">
    <property type="entry name" value="SMR FAMILY PROTON-DEPENDENT DRUG EFFLUX TRANSPORTER SUGE"/>
    <property type="match status" value="1"/>
</dbReference>
<dbReference type="Proteomes" id="UP000192491">
    <property type="component" value="Unassembled WGS sequence"/>
</dbReference>
<feature type="transmembrane region" description="Helical" evidence="6">
    <location>
        <begin position="103"/>
        <end position="120"/>
    </location>
</feature>
<dbReference type="Gene3D" id="1.10.3730.20">
    <property type="match status" value="1"/>
</dbReference>
<dbReference type="InterPro" id="IPR037185">
    <property type="entry name" value="EmrE-like"/>
</dbReference>
<dbReference type="GO" id="GO:0022857">
    <property type="term" value="F:transmembrane transporter activity"/>
    <property type="evidence" value="ECO:0007669"/>
    <property type="project" value="InterPro"/>
</dbReference>
<keyword evidence="2" id="KW-1003">Cell membrane</keyword>
<evidence type="ECO:0000256" key="5">
    <source>
        <dbReference type="ARBA" id="ARBA00023136"/>
    </source>
</evidence>
<comment type="caution">
    <text evidence="7">The sequence shown here is derived from an EMBL/GenBank/DDBJ whole genome shotgun (WGS) entry which is preliminary data.</text>
</comment>
<dbReference type="PANTHER" id="PTHR30561:SF9">
    <property type="entry name" value="4-AMINO-4-DEOXY-L-ARABINOSE-PHOSPHOUNDECAPRENOL FLIPPASE SUBUNIT ARNF-RELATED"/>
    <property type="match status" value="1"/>
</dbReference>
<name>A0A1Y1Q713_9GAMM</name>
<feature type="transmembrane region" description="Helical" evidence="6">
    <location>
        <begin position="6"/>
        <end position="28"/>
    </location>
</feature>
<dbReference type="InterPro" id="IPR000390">
    <property type="entry name" value="Small_drug/metabolite_transptr"/>
</dbReference>
<evidence type="ECO:0000256" key="2">
    <source>
        <dbReference type="ARBA" id="ARBA00022475"/>
    </source>
</evidence>
<dbReference type="STRING" id="1123401.GCA_000621325_01823"/>
<evidence type="ECO:0000256" key="1">
    <source>
        <dbReference type="ARBA" id="ARBA00004651"/>
    </source>
</evidence>
<keyword evidence="4 6" id="KW-1133">Transmembrane helix</keyword>
<proteinExistence type="predicted"/>
<dbReference type="EMBL" id="MTEJ01000791">
    <property type="protein sequence ID" value="OQW97751.1"/>
    <property type="molecule type" value="Genomic_DNA"/>
</dbReference>
<evidence type="ECO:0000256" key="4">
    <source>
        <dbReference type="ARBA" id="ARBA00022989"/>
    </source>
</evidence>
<dbReference type="AlphaFoldDB" id="A0A1Y1Q713"/>
<gene>
    <name evidence="7" type="ORF">BWK73_53855</name>
</gene>
<protein>
    <submittedName>
        <fullName evidence="7">Uncharacterized protein</fullName>
    </submittedName>
</protein>
<keyword evidence="5 6" id="KW-0472">Membrane</keyword>
<feature type="transmembrane region" description="Helical" evidence="6">
    <location>
        <begin position="49"/>
        <end position="68"/>
    </location>
</feature>
<evidence type="ECO:0000313" key="7">
    <source>
        <dbReference type="EMBL" id="OQW97751.1"/>
    </source>
</evidence>
<comment type="subcellular location">
    <subcellularLocation>
        <location evidence="1">Cell membrane</location>
        <topology evidence="1">Multi-pass membrane protein</topology>
    </subcellularLocation>
</comment>
<dbReference type="SUPFAM" id="SSF103481">
    <property type="entry name" value="Multidrug resistance efflux transporter EmrE"/>
    <property type="match status" value="1"/>
</dbReference>
<evidence type="ECO:0000256" key="6">
    <source>
        <dbReference type="SAM" id="Phobius"/>
    </source>
</evidence>
<accession>A0A1Y1Q713</accession>
<evidence type="ECO:0000313" key="8">
    <source>
        <dbReference type="Proteomes" id="UP000192491"/>
    </source>
</evidence>